<protein>
    <submittedName>
        <fullName evidence="8">Purine permease 3</fullName>
    </submittedName>
</protein>
<evidence type="ECO:0000256" key="2">
    <source>
        <dbReference type="ARBA" id="ARBA00006213"/>
    </source>
</evidence>
<dbReference type="InterPro" id="IPR030182">
    <property type="entry name" value="PUP_plant"/>
</dbReference>
<comment type="subcellular location">
    <subcellularLocation>
        <location evidence="1">Membrane</location>
    </subcellularLocation>
</comment>
<organism evidence="8">
    <name type="scientific">Sesamum latifolium</name>
    <dbReference type="NCBI Taxonomy" id="2727402"/>
    <lineage>
        <taxon>Eukaryota</taxon>
        <taxon>Viridiplantae</taxon>
        <taxon>Streptophyta</taxon>
        <taxon>Embryophyta</taxon>
        <taxon>Tracheophyta</taxon>
        <taxon>Spermatophyta</taxon>
        <taxon>Magnoliopsida</taxon>
        <taxon>eudicotyledons</taxon>
        <taxon>Gunneridae</taxon>
        <taxon>Pentapetalae</taxon>
        <taxon>asterids</taxon>
        <taxon>lamiids</taxon>
        <taxon>Lamiales</taxon>
        <taxon>Pedaliaceae</taxon>
        <taxon>Sesamum</taxon>
    </lineage>
</organism>
<evidence type="ECO:0000313" key="8">
    <source>
        <dbReference type="EMBL" id="KAL0415246.1"/>
    </source>
</evidence>
<dbReference type="PANTHER" id="PTHR31376:SF1">
    <property type="entry name" value="PURINE PERMEASE 2"/>
    <property type="match status" value="1"/>
</dbReference>
<evidence type="ECO:0000256" key="5">
    <source>
        <dbReference type="ARBA" id="ARBA00022989"/>
    </source>
</evidence>
<evidence type="ECO:0000256" key="6">
    <source>
        <dbReference type="ARBA" id="ARBA00023136"/>
    </source>
</evidence>
<name>A0AAW2UH42_9LAMI</name>
<dbReference type="PANTHER" id="PTHR31376">
    <property type="entry name" value="OS09G0467300 PROTEIN-RELATED"/>
    <property type="match status" value="1"/>
</dbReference>
<dbReference type="EMBL" id="JACGWN010000012">
    <property type="protein sequence ID" value="KAL0415246.1"/>
    <property type="molecule type" value="Genomic_DNA"/>
</dbReference>
<keyword evidence="5 7" id="KW-1133">Transmembrane helix</keyword>
<keyword evidence="3" id="KW-0813">Transport</keyword>
<gene>
    <name evidence="8" type="ORF">Slati_3356500</name>
</gene>
<evidence type="ECO:0000256" key="1">
    <source>
        <dbReference type="ARBA" id="ARBA00004370"/>
    </source>
</evidence>
<keyword evidence="4 7" id="KW-0812">Transmembrane</keyword>
<comment type="similarity">
    <text evidence="2">Belongs to the purine permeases (TC 2.A.7.14) family.</text>
</comment>
<sequence>MTVAAAVLYGLILPVVEYTYKKAKQPVTYTLVMEIQLVMCFFATVVCTGGMIINKDFQAIAREAKGFGLGEARYYTVVGWSAIIWQGFFLGAIGVIFYSSSLLSGILISVLLPATEIKASKKEKMKLKNTTDDGDHDQISEAQLAHHTPAHVP</sequence>
<evidence type="ECO:0000256" key="4">
    <source>
        <dbReference type="ARBA" id="ARBA00022692"/>
    </source>
</evidence>
<dbReference type="AlphaFoldDB" id="A0AAW2UH42"/>
<dbReference type="GO" id="GO:0015211">
    <property type="term" value="F:purine nucleoside transmembrane transporter activity"/>
    <property type="evidence" value="ECO:0007669"/>
    <property type="project" value="InterPro"/>
</dbReference>
<reference evidence="8" key="1">
    <citation type="submission" date="2020-06" db="EMBL/GenBank/DDBJ databases">
        <authorList>
            <person name="Li T."/>
            <person name="Hu X."/>
            <person name="Zhang T."/>
            <person name="Song X."/>
            <person name="Zhang H."/>
            <person name="Dai N."/>
            <person name="Sheng W."/>
            <person name="Hou X."/>
            <person name="Wei L."/>
        </authorList>
    </citation>
    <scope>NUCLEOTIDE SEQUENCE</scope>
    <source>
        <strain evidence="8">KEN1</strain>
        <tissue evidence="8">Leaf</tissue>
    </source>
</reference>
<dbReference type="GO" id="GO:0005345">
    <property type="term" value="F:purine nucleobase transmembrane transporter activity"/>
    <property type="evidence" value="ECO:0007669"/>
    <property type="project" value="UniProtKB-ARBA"/>
</dbReference>
<dbReference type="Pfam" id="PF16913">
    <property type="entry name" value="PUNUT"/>
    <property type="match status" value="1"/>
</dbReference>
<comment type="caution">
    <text evidence="8">The sequence shown here is derived from an EMBL/GenBank/DDBJ whole genome shotgun (WGS) entry which is preliminary data.</text>
</comment>
<proteinExistence type="inferred from homology"/>
<evidence type="ECO:0000256" key="7">
    <source>
        <dbReference type="SAM" id="Phobius"/>
    </source>
</evidence>
<feature type="transmembrane region" description="Helical" evidence="7">
    <location>
        <begin position="27"/>
        <end position="53"/>
    </location>
</feature>
<keyword evidence="6 7" id="KW-0472">Membrane</keyword>
<evidence type="ECO:0000256" key="3">
    <source>
        <dbReference type="ARBA" id="ARBA00022448"/>
    </source>
</evidence>
<dbReference type="GO" id="GO:0016020">
    <property type="term" value="C:membrane"/>
    <property type="evidence" value="ECO:0007669"/>
    <property type="project" value="UniProtKB-SubCell"/>
</dbReference>
<accession>A0AAW2UH42</accession>
<reference evidence="8" key="2">
    <citation type="journal article" date="2024" name="Plant">
        <title>Genomic evolution and insights into agronomic trait innovations of Sesamum species.</title>
        <authorList>
            <person name="Miao H."/>
            <person name="Wang L."/>
            <person name="Qu L."/>
            <person name="Liu H."/>
            <person name="Sun Y."/>
            <person name="Le M."/>
            <person name="Wang Q."/>
            <person name="Wei S."/>
            <person name="Zheng Y."/>
            <person name="Lin W."/>
            <person name="Duan Y."/>
            <person name="Cao H."/>
            <person name="Xiong S."/>
            <person name="Wang X."/>
            <person name="Wei L."/>
            <person name="Li C."/>
            <person name="Ma Q."/>
            <person name="Ju M."/>
            <person name="Zhao R."/>
            <person name="Li G."/>
            <person name="Mu C."/>
            <person name="Tian Q."/>
            <person name="Mei H."/>
            <person name="Zhang T."/>
            <person name="Gao T."/>
            <person name="Zhang H."/>
        </authorList>
    </citation>
    <scope>NUCLEOTIDE SEQUENCE</scope>
    <source>
        <strain evidence="8">KEN1</strain>
    </source>
</reference>